<keyword evidence="1" id="KW-0067">ATP-binding</keyword>
<dbReference type="InterPro" id="IPR011761">
    <property type="entry name" value="ATP-grasp"/>
</dbReference>
<accession>A0A7C9RTM6</accession>
<gene>
    <name evidence="3" type="ORF">G7043_29825</name>
</gene>
<evidence type="ECO:0000313" key="4">
    <source>
        <dbReference type="Proteomes" id="UP000481360"/>
    </source>
</evidence>
<dbReference type="InterPro" id="IPR005479">
    <property type="entry name" value="CPAse_ATP-bd"/>
</dbReference>
<sequence length="339" mass="37576">MTAADSTRTPPTMYWIRSERESKRPNPAHAPINAMYDEIFRDLGMTVQPISAENIVVGRTDDGPAVYVRGVRVRPDEAFFHTMLWTWPTDRFDIWQHLTVYAALEAAGYFVTVPTLHSVINNDKILTGLSEFASGLRRVPTVRVTTRGYDSEALRRCVVALTAADIEYPVIVKPAHWGSGHGVFVAENETELNTVLKTAQAAEFTMVVQPWLGREVTDFRVFCIDGEPHSTLGRRPVGDAVAGNLGQGGAMSLGTVPQVLRDPARKVAKAMGMPYVCVDFLMAGDDDWWLSEVEIDGGSTLDDFATTRARFGSYLARFKAFVAKGTTDGVWRFEENCAY</sequence>
<dbReference type="Pfam" id="PF08443">
    <property type="entry name" value="RimK"/>
    <property type="match status" value="1"/>
</dbReference>
<dbReference type="Gene3D" id="3.30.470.20">
    <property type="entry name" value="ATP-grasp fold, B domain"/>
    <property type="match status" value="1"/>
</dbReference>
<reference evidence="3 4" key="1">
    <citation type="submission" date="2020-03" db="EMBL/GenBank/DDBJ databases">
        <title>Isolation and identification of active actinomycetes.</title>
        <authorList>
            <person name="Sun X."/>
        </authorList>
    </citation>
    <scope>NUCLEOTIDE SEQUENCE [LARGE SCALE GENOMIC DNA]</scope>
    <source>
        <strain evidence="3 4">NEAU-D13</strain>
    </source>
</reference>
<dbReference type="GO" id="GO:0005524">
    <property type="term" value="F:ATP binding"/>
    <property type="evidence" value="ECO:0007669"/>
    <property type="project" value="UniProtKB-UniRule"/>
</dbReference>
<organism evidence="3 4">
    <name type="scientific">Lentzea alba</name>
    <dbReference type="NCBI Taxonomy" id="2714351"/>
    <lineage>
        <taxon>Bacteria</taxon>
        <taxon>Bacillati</taxon>
        <taxon>Actinomycetota</taxon>
        <taxon>Actinomycetes</taxon>
        <taxon>Pseudonocardiales</taxon>
        <taxon>Pseudonocardiaceae</taxon>
        <taxon>Lentzea</taxon>
    </lineage>
</organism>
<keyword evidence="4" id="KW-1185">Reference proteome</keyword>
<dbReference type="PROSITE" id="PS50975">
    <property type="entry name" value="ATP_GRASP"/>
    <property type="match status" value="1"/>
</dbReference>
<dbReference type="InterPro" id="IPR013651">
    <property type="entry name" value="ATP-grasp_RimK-type"/>
</dbReference>
<comment type="caution">
    <text evidence="3">The sequence shown here is derived from an EMBL/GenBank/DDBJ whole genome shotgun (WGS) entry which is preliminary data.</text>
</comment>
<dbReference type="Proteomes" id="UP000481360">
    <property type="component" value="Unassembled WGS sequence"/>
</dbReference>
<evidence type="ECO:0000259" key="2">
    <source>
        <dbReference type="PROSITE" id="PS50975"/>
    </source>
</evidence>
<dbReference type="PANTHER" id="PTHR21621:SF0">
    <property type="entry name" value="BETA-CITRYLGLUTAMATE SYNTHASE B-RELATED"/>
    <property type="match status" value="1"/>
</dbReference>
<proteinExistence type="predicted"/>
<evidence type="ECO:0000313" key="3">
    <source>
        <dbReference type="EMBL" id="NGY63125.1"/>
    </source>
</evidence>
<dbReference type="GO" id="GO:0009432">
    <property type="term" value="P:SOS response"/>
    <property type="evidence" value="ECO:0007669"/>
    <property type="project" value="TreeGrafter"/>
</dbReference>
<name>A0A7C9RTM6_9PSEU</name>
<keyword evidence="1" id="KW-0547">Nucleotide-binding</keyword>
<dbReference type="Gene3D" id="3.30.1490.20">
    <property type="entry name" value="ATP-grasp fold, A domain"/>
    <property type="match status" value="1"/>
</dbReference>
<feature type="domain" description="ATP-grasp" evidence="2">
    <location>
        <begin position="131"/>
        <end position="324"/>
    </location>
</feature>
<dbReference type="RefSeq" id="WP_166051238.1">
    <property type="nucleotide sequence ID" value="NZ_JAAMPJ010000009.1"/>
</dbReference>
<dbReference type="GO" id="GO:0005737">
    <property type="term" value="C:cytoplasm"/>
    <property type="evidence" value="ECO:0007669"/>
    <property type="project" value="TreeGrafter"/>
</dbReference>
<dbReference type="PROSITE" id="PS00866">
    <property type="entry name" value="CPSASE_1"/>
    <property type="match status" value="1"/>
</dbReference>
<dbReference type="EMBL" id="JAAMPJ010000009">
    <property type="protein sequence ID" value="NGY63125.1"/>
    <property type="molecule type" value="Genomic_DNA"/>
</dbReference>
<dbReference type="AlphaFoldDB" id="A0A7C9RTM6"/>
<dbReference type="GO" id="GO:0046872">
    <property type="term" value="F:metal ion binding"/>
    <property type="evidence" value="ECO:0007669"/>
    <property type="project" value="InterPro"/>
</dbReference>
<dbReference type="SUPFAM" id="SSF56059">
    <property type="entry name" value="Glutathione synthetase ATP-binding domain-like"/>
    <property type="match status" value="1"/>
</dbReference>
<evidence type="ECO:0000256" key="1">
    <source>
        <dbReference type="PROSITE-ProRule" id="PRU00409"/>
    </source>
</evidence>
<dbReference type="GO" id="GO:0018169">
    <property type="term" value="F:ribosomal S6-glutamic acid ligase activity"/>
    <property type="evidence" value="ECO:0007669"/>
    <property type="project" value="TreeGrafter"/>
</dbReference>
<protein>
    <recommendedName>
        <fullName evidence="2">ATP-grasp domain-containing protein</fullName>
    </recommendedName>
</protein>
<dbReference type="PANTHER" id="PTHR21621">
    <property type="entry name" value="RIBOSOMAL PROTEIN S6 MODIFICATION PROTEIN"/>
    <property type="match status" value="1"/>
</dbReference>
<dbReference type="InterPro" id="IPR013815">
    <property type="entry name" value="ATP_grasp_subdomain_1"/>
</dbReference>